<organism evidence="3 4">
    <name type="scientific">Tagetes erecta</name>
    <name type="common">African marigold</name>
    <dbReference type="NCBI Taxonomy" id="13708"/>
    <lineage>
        <taxon>Eukaryota</taxon>
        <taxon>Viridiplantae</taxon>
        <taxon>Streptophyta</taxon>
        <taxon>Embryophyta</taxon>
        <taxon>Tracheophyta</taxon>
        <taxon>Spermatophyta</taxon>
        <taxon>Magnoliopsida</taxon>
        <taxon>eudicotyledons</taxon>
        <taxon>Gunneridae</taxon>
        <taxon>Pentapetalae</taxon>
        <taxon>asterids</taxon>
        <taxon>campanulids</taxon>
        <taxon>Asterales</taxon>
        <taxon>Asteraceae</taxon>
        <taxon>Asteroideae</taxon>
        <taxon>Heliantheae alliance</taxon>
        <taxon>Tageteae</taxon>
        <taxon>Tagetes</taxon>
    </lineage>
</organism>
<evidence type="ECO:0000259" key="2">
    <source>
        <dbReference type="PROSITE" id="PS50891"/>
    </source>
</evidence>
<evidence type="ECO:0000256" key="1">
    <source>
        <dbReference type="ARBA" id="ARBA00005474"/>
    </source>
</evidence>
<dbReference type="InterPro" id="IPR004883">
    <property type="entry name" value="LOB"/>
</dbReference>
<reference evidence="3" key="1">
    <citation type="journal article" date="2023" name="bioRxiv">
        <title>Improved chromosome-level genome assembly for marigold (Tagetes erecta).</title>
        <authorList>
            <person name="Jiang F."/>
            <person name="Yuan L."/>
            <person name="Wang S."/>
            <person name="Wang H."/>
            <person name="Xu D."/>
            <person name="Wang A."/>
            <person name="Fan W."/>
        </authorList>
    </citation>
    <scope>NUCLEOTIDE SEQUENCE</scope>
    <source>
        <strain evidence="3">WSJ</strain>
        <tissue evidence="3">Leaf</tissue>
    </source>
</reference>
<dbReference type="PANTHER" id="PTHR31301:SF21">
    <property type="entry name" value="LOB DOMAIN-CONTAINING PROTEIN 27-RELATED"/>
    <property type="match status" value="1"/>
</dbReference>
<dbReference type="PROSITE" id="PS50891">
    <property type="entry name" value="LOB"/>
    <property type="match status" value="1"/>
</dbReference>
<feature type="domain" description="LOB" evidence="2">
    <location>
        <begin position="10"/>
        <end position="111"/>
    </location>
</feature>
<accession>A0AAD8NEQ4</accession>
<gene>
    <name evidence="3" type="ORF">QVD17_38898</name>
</gene>
<keyword evidence="4" id="KW-1185">Reference proteome</keyword>
<dbReference type="Proteomes" id="UP001229421">
    <property type="component" value="Unassembled WGS sequence"/>
</dbReference>
<evidence type="ECO:0000313" key="3">
    <source>
        <dbReference type="EMBL" id="KAK1407284.1"/>
    </source>
</evidence>
<proteinExistence type="inferred from homology"/>
<comment type="caution">
    <text evidence="3">The sequence shown here is derived from an EMBL/GenBank/DDBJ whole genome shotgun (WGS) entry which is preliminary data.</text>
</comment>
<protein>
    <recommendedName>
        <fullName evidence="2">LOB domain-containing protein</fullName>
    </recommendedName>
</protein>
<dbReference type="Pfam" id="PF03195">
    <property type="entry name" value="LOB"/>
    <property type="match status" value="1"/>
</dbReference>
<dbReference type="PANTHER" id="PTHR31301">
    <property type="entry name" value="LOB DOMAIN-CONTAINING PROTEIN 4-RELATED"/>
    <property type="match status" value="1"/>
</dbReference>
<comment type="similarity">
    <text evidence="1">Belongs to the LOB domain-containing protein family.</text>
</comment>
<name>A0AAD8NEQ4_TARER</name>
<dbReference type="AlphaFoldDB" id="A0AAD8NEQ4"/>
<dbReference type="EMBL" id="JAUHHV010000011">
    <property type="protein sequence ID" value="KAK1407284.1"/>
    <property type="molecule type" value="Genomic_DNA"/>
</dbReference>
<sequence>MTFKGATTNQACAACKYQRKRCTPECALAPHFRPENPLVFRNAHKLFGVRNILRILKQINPNHKAEAMRSIMYEANMRDMFPVHGCLNVIRDFQYQIRQAEEELYNVLTWLAFYKQQHERQHVTTLPHVVDHGVLQLGNEAFALLRHDSTASMPVASCDNANESINAFSLQDMYKSSDCDHKSLVSRPSIIDEEAGHDHYEISRRLFDGTED</sequence>
<evidence type="ECO:0000313" key="4">
    <source>
        <dbReference type="Proteomes" id="UP001229421"/>
    </source>
</evidence>